<dbReference type="GO" id="GO:0008374">
    <property type="term" value="F:O-acyltransferase activity"/>
    <property type="evidence" value="ECO:0007669"/>
    <property type="project" value="TreeGrafter"/>
</dbReference>
<sequence>MHGHPPKEDSVPVISLRRAPGAGESWDRPKAVVYLWAAAELLFVTNPWQLSSRLRTAVLKAFGAEIEEGVIFRPRTRVRFPWKLHIGRDCWIGEGVWFHNQDHVFVDHDVTLSQETFVTTGSHAHRRDMALVTKPVHIEAGAWVTSRCIVLGGSRIGRSALITPGTVVGGEVPANTIWGSQSSPSALGYRFGPASQT</sequence>
<gene>
    <name evidence="3" type="ORF">LK10_11050</name>
</gene>
<evidence type="ECO:0000313" key="4">
    <source>
        <dbReference type="Proteomes" id="UP000030982"/>
    </source>
</evidence>
<evidence type="ECO:0000256" key="2">
    <source>
        <dbReference type="ARBA" id="ARBA00022679"/>
    </source>
</evidence>
<dbReference type="InterPro" id="IPR051159">
    <property type="entry name" value="Hexapeptide_acetyltransf"/>
</dbReference>
<proteinExistence type="inferred from homology"/>
<dbReference type="PANTHER" id="PTHR23416">
    <property type="entry name" value="SIALIC ACID SYNTHASE-RELATED"/>
    <property type="match status" value="1"/>
</dbReference>
<dbReference type="Proteomes" id="UP000030982">
    <property type="component" value="Unassembled WGS sequence"/>
</dbReference>
<keyword evidence="4" id="KW-1185">Reference proteome</keyword>
<dbReference type="GO" id="GO:0005829">
    <property type="term" value="C:cytosol"/>
    <property type="evidence" value="ECO:0007669"/>
    <property type="project" value="TreeGrafter"/>
</dbReference>
<comment type="similarity">
    <text evidence="1">Belongs to the transferase hexapeptide repeat family.</text>
</comment>
<dbReference type="PANTHER" id="PTHR23416:SF23">
    <property type="entry name" value="ACETYLTRANSFERASE C18B11.09C-RELATED"/>
    <property type="match status" value="1"/>
</dbReference>
<accession>A0A0B2AMI2</accession>
<reference evidence="3 4" key="1">
    <citation type="submission" date="2014-09" db="EMBL/GenBank/DDBJ databases">
        <title>Genome sequence of Sinomonas sp. MUSC 117.</title>
        <authorList>
            <person name="Lee L.-H."/>
        </authorList>
    </citation>
    <scope>NUCLEOTIDE SEQUENCE [LARGE SCALE GENOMIC DNA]</scope>
    <source>
        <strain evidence="3 4">MUSC 117</strain>
    </source>
</reference>
<dbReference type="AlphaFoldDB" id="A0A0B2AMI2"/>
<evidence type="ECO:0000313" key="3">
    <source>
        <dbReference type="EMBL" id="KHL02930.1"/>
    </source>
</evidence>
<dbReference type="InterPro" id="IPR011004">
    <property type="entry name" value="Trimer_LpxA-like_sf"/>
</dbReference>
<dbReference type="Gene3D" id="2.160.10.10">
    <property type="entry name" value="Hexapeptide repeat proteins"/>
    <property type="match status" value="1"/>
</dbReference>
<dbReference type="SUPFAM" id="SSF51161">
    <property type="entry name" value="Trimeric LpxA-like enzymes"/>
    <property type="match status" value="1"/>
</dbReference>
<evidence type="ECO:0000256" key="1">
    <source>
        <dbReference type="ARBA" id="ARBA00007274"/>
    </source>
</evidence>
<keyword evidence="2 3" id="KW-0808">Transferase</keyword>
<comment type="caution">
    <text evidence="3">The sequence shown here is derived from an EMBL/GenBank/DDBJ whole genome shotgun (WGS) entry which is preliminary data.</text>
</comment>
<protein>
    <submittedName>
        <fullName evidence="3">Acetyltransferase</fullName>
    </submittedName>
</protein>
<dbReference type="STRING" id="1338436.LK10_11050"/>
<organism evidence="3 4">
    <name type="scientific">Sinomonas humi</name>
    <dbReference type="NCBI Taxonomy" id="1338436"/>
    <lineage>
        <taxon>Bacteria</taxon>
        <taxon>Bacillati</taxon>
        <taxon>Actinomycetota</taxon>
        <taxon>Actinomycetes</taxon>
        <taxon>Micrococcales</taxon>
        <taxon>Micrococcaceae</taxon>
        <taxon>Sinomonas</taxon>
    </lineage>
</organism>
<name>A0A0B2AMI2_9MICC</name>
<dbReference type="EMBL" id="JTDL01000109">
    <property type="protein sequence ID" value="KHL02930.1"/>
    <property type="molecule type" value="Genomic_DNA"/>
</dbReference>